<evidence type="ECO:0000256" key="5">
    <source>
        <dbReference type="ARBA" id="ARBA00022989"/>
    </source>
</evidence>
<gene>
    <name evidence="9" type="ORF">SDC9_45823</name>
</gene>
<dbReference type="GO" id="GO:0033179">
    <property type="term" value="C:proton-transporting V-type ATPase, V0 domain"/>
    <property type="evidence" value="ECO:0007669"/>
    <property type="project" value="InterPro"/>
</dbReference>
<feature type="transmembrane region" description="Helical" evidence="8">
    <location>
        <begin position="542"/>
        <end position="563"/>
    </location>
</feature>
<evidence type="ECO:0000256" key="7">
    <source>
        <dbReference type="ARBA" id="ARBA00023136"/>
    </source>
</evidence>
<dbReference type="GO" id="GO:0051117">
    <property type="term" value="F:ATPase binding"/>
    <property type="evidence" value="ECO:0007669"/>
    <property type="project" value="TreeGrafter"/>
</dbReference>
<proteinExistence type="inferred from homology"/>
<evidence type="ECO:0008006" key="10">
    <source>
        <dbReference type="Google" id="ProtNLM"/>
    </source>
</evidence>
<feature type="transmembrane region" description="Helical" evidence="8">
    <location>
        <begin position="470"/>
        <end position="490"/>
    </location>
</feature>
<evidence type="ECO:0000256" key="6">
    <source>
        <dbReference type="ARBA" id="ARBA00023065"/>
    </source>
</evidence>
<comment type="caution">
    <text evidence="9">The sequence shown here is derived from an EMBL/GenBank/DDBJ whole genome shotgun (WGS) entry which is preliminary data.</text>
</comment>
<dbReference type="GO" id="GO:0046961">
    <property type="term" value="F:proton-transporting ATPase activity, rotational mechanism"/>
    <property type="evidence" value="ECO:0007669"/>
    <property type="project" value="InterPro"/>
</dbReference>
<comment type="subcellular location">
    <subcellularLocation>
        <location evidence="1">Membrane</location>
        <topology evidence="1">Multi-pass membrane protein</topology>
    </subcellularLocation>
</comment>
<evidence type="ECO:0000256" key="1">
    <source>
        <dbReference type="ARBA" id="ARBA00004141"/>
    </source>
</evidence>
<accession>A0A644W753</accession>
<reference evidence="9" key="1">
    <citation type="submission" date="2019-08" db="EMBL/GenBank/DDBJ databases">
        <authorList>
            <person name="Kucharzyk K."/>
            <person name="Murdoch R.W."/>
            <person name="Higgins S."/>
            <person name="Loffler F."/>
        </authorList>
    </citation>
    <scope>NUCLEOTIDE SEQUENCE</scope>
</reference>
<keyword evidence="7 8" id="KW-0472">Membrane</keyword>
<feature type="transmembrane region" description="Helical" evidence="8">
    <location>
        <begin position="443"/>
        <end position="464"/>
    </location>
</feature>
<feature type="transmembrane region" description="Helical" evidence="8">
    <location>
        <begin position="324"/>
        <end position="349"/>
    </location>
</feature>
<feature type="transmembrane region" description="Helical" evidence="8">
    <location>
        <begin position="361"/>
        <end position="383"/>
    </location>
</feature>
<feature type="transmembrane region" description="Helical" evidence="8">
    <location>
        <begin position="403"/>
        <end position="423"/>
    </location>
</feature>
<evidence type="ECO:0000256" key="2">
    <source>
        <dbReference type="ARBA" id="ARBA00009904"/>
    </source>
</evidence>
<keyword evidence="6" id="KW-0406">Ion transport</keyword>
<feature type="transmembrane region" description="Helical" evidence="8">
    <location>
        <begin position="511"/>
        <end position="530"/>
    </location>
</feature>
<evidence type="ECO:0000313" key="9">
    <source>
        <dbReference type="EMBL" id="MPL99605.1"/>
    </source>
</evidence>
<keyword evidence="5 8" id="KW-1133">Transmembrane helix</keyword>
<evidence type="ECO:0000256" key="8">
    <source>
        <dbReference type="SAM" id="Phobius"/>
    </source>
</evidence>
<protein>
    <recommendedName>
        <fullName evidence="10">V-type ATP synthase subunit I</fullName>
    </recommendedName>
</protein>
<dbReference type="GO" id="GO:0007035">
    <property type="term" value="P:vacuolar acidification"/>
    <property type="evidence" value="ECO:0007669"/>
    <property type="project" value="TreeGrafter"/>
</dbReference>
<comment type="similarity">
    <text evidence="2">Belongs to the V-ATPase 116 kDa subunit family.</text>
</comment>
<keyword evidence="4 8" id="KW-0812">Transmembrane</keyword>
<keyword evidence="3" id="KW-0813">Transport</keyword>
<evidence type="ECO:0000256" key="3">
    <source>
        <dbReference type="ARBA" id="ARBA00022448"/>
    </source>
</evidence>
<name>A0A644W753_9ZZZZ</name>
<dbReference type="EMBL" id="VSSQ01000677">
    <property type="protein sequence ID" value="MPL99605.1"/>
    <property type="molecule type" value="Genomic_DNA"/>
</dbReference>
<organism evidence="9">
    <name type="scientific">bioreactor metagenome</name>
    <dbReference type="NCBI Taxonomy" id="1076179"/>
    <lineage>
        <taxon>unclassified sequences</taxon>
        <taxon>metagenomes</taxon>
        <taxon>ecological metagenomes</taxon>
    </lineage>
</organism>
<dbReference type="AlphaFoldDB" id="A0A644W753"/>
<dbReference type="InterPro" id="IPR002490">
    <property type="entry name" value="V-ATPase_116kDa_su"/>
</dbReference>
<dbReference type="GO" id="GO:0016471">
    <property type="term" value="C:vacuolar proton-transporting V-type ATPase complex"/>
    <property type="evidence" value="ECO:0007669"/>
    <property type="project" value="TreeGrafter"/>
</dbReference>
<dbReference type="PANTHER" id="PTHR11629:SF63">
    <property type="entry name" value="V-TYPE PROTON ATPASE SUBUNIT A"/>
    <property type="match status" value="1"/>
</dbReference>
<evidence type="ECO:0000256" key="4">
    <source>
        <dbReference type="ARBA" id="ARBA00022692"/>
    </source>
</evidence>
<dbReference type="PANTHER" id="PTHR11629">
    <property type="entry name" value="VACUOLAR PROTON ATPASES"/>
    <property type="match status" value="1"/>
</dbReference>
<sequence length="600" mass="67661">MITKMTKYSFVLFHKEVLPFLERVQELGMVDITRENKAVDEHSKEKFSLLERYASAEKALKALSESIPSKSISLTNDLDSLSSEELLQLAERAISDRENLSSDLKLLIRERDDAYQWGAFTKDDIDKITSLGYQMHFYIISESSYNPEWESQYIIHTLSVEGGKRYFVLLVQNNEELHFKYPESKFPANSYNSIDKVIESTKAKIDSTEDLLLALIARIDKIHSGAVAERANLELHLAGVSSVKEAEGTIAVMTGFSPADKRDELHEFFESTGVYFLEEKAKEEDNPPIKLKNNFFTRLFEPIGELYMLPKYGELDLTPYFAPFYMLFFGLCLGDIGYGIVLFTAGTIGRFKLPKMRGYMMLIQFLGIGAMLMPMLNGVFFGAKLQDIIPMPDSIKELFFSDIKMFWFAIIFGLFQIVVARLVNAIDSMIRKGWQHGMHNIGWSILIIWFSIIYAGTMLPDLVIPEYVSYIGYAGLAMIILFSSTEGNILKRVMKGAFSLYDITGIFGDMLSYIRLFGLGTAGGILGLVVNSVAMNMSGIPYVGWFFTGLMLLVGHTAVLLLNSLGAFVHPMRLTFVEFYKNAGFGGGGRAFRPLTKNEN</sequence>